<reference evidence="1 2" key="1">
    <citation type="submission" date="2020-08" db="EMBL/GenBank/DDBJ databases">
        <title>Plant Genome Project.</title>
        <authorList>
            <person name="Zhang R.-G."/>
        </authorList>
    </citation>
    <scope>NUCLEOTIDE SEQUENCE [LARGE SCALE GENOMIC DNA]</scope>
    <source>
        <tissue evidence="1">Rhizome</tissue>
    </source>
</reference>
<keyword evidence="2" id="KW-1185">Reference proteome</keyword>
<sequence length="99" mass="10255">MPTLGCLLQAEEVVMLCSNNTLNGEMVDDVGGGGDGEGGSPSDGFSMKNLLWHDYSIWFNCASNQTASGVGVVGVVVLILAARNGVRDHAAALLHFMGS</sequence>
<dbReference type="AlphaFoldDB" id="A0A8J5FRU3"/>
<evidence type="ECO:0000313" key="2">
    <source>
        <dbReference type="Proteomes" id="UP000734854"/>
    </source>
</evidence>
<protein>
    <submittedName>
        <fullName evidence="1">Uncharacterized protein</fullName>
    </submittedName>
</protein>
<comment type="caution">
    <text evidence="1">The sequence shown here is derived from an EMBL/GenBank/DDBJ whole genome shotgun (WGS) entry which is preliminary data.</text>
</comment>
<gene>
    <name evidence="1" type="ORF">ZIOFF_042556</name>
</gene>
<accession>A0A8J5FRU3</accession>
<organism evidence="1 2">
    <name type="scientific">Zingiber officinale</name>
    <name type="common">Ginger</name>
    <name type="synonym">Amomum zingiber</name>
    <dbReference type="NCBI Taxonomy" id="94328"/>
    <lineage>
        <taxon>Eukaryota</taxon>
        <taxon>Viridiplantae</taxon>
        <taxon>Streptophyta</taxon>
        <taxon>Embryophyta</taxon>
        <taxon>Tracheophyta</taxon>
        <taxon>Spermatophyta</taxon>
        <taxon>Magnoliopsida</taxon>
        <taxon>Liliopsida</taxon>
        <taxon>Zingiberales</taxon>
        <taxon>Zingiberaceae</taxon>
        <taxon>Zingiber</taxon>
    </lineage>
</organism>
<proteinExistence type="predicted"/>
<name>A0A8J5FRU3_ZINOF</name>
<evidence type="ECO:0000313" key="1">
    <source>
        <dbReference type="EMBL" id="KAG6494795.1"/>
    </source>
</evidence>
<dbReference type="EMBL" id="JACMSC010000012">
    <property type="protein sequence ID" value="KAG6494795.1"/>
    <property type="molecule type" value="Genomic_DNA"/>
</dbReference>
<dbReference type="Proteomes" id="UP000734854">
    <property type="component" value="Unassembled WGS sequence"/>
</dbReference>